<evidence type="ECO:0000259" key="2">
    <source>
        <dbReference type="Pfam" id="PF06283"/>
    </source>
</evidence>
<dbReference type="AlphaFoldDB" id="A0A9D5P147"/>
<dbReference type="SUPFAM" id="SSF52317">
    <property type="entry name" value="Class I glutamine amidotransferase-like"/>
    <property type="match status" value="1"/>
</dbReference>
<evidence type="ECO:0000256" key="1">
    <source>
        <dbReference type="SAM" id="SignalP"/>
    </source>
</evidence>
<evidence type="ECO:0000313" key="3">
    <source>
        <dbReference type="EMBL" id="MBE6271345.1"/>
    </source>
</evidence>
<sequence length="268" mass="30824">MKILKLILTALLFVNGLNLNAQTEDYPANYAKGPRFKALLCYEPTAEEAHVQFDKQAIQFFHKLTYGEGYLLDVTTNLGDYRDSLQNYSIIIMCNYGIADKKTREAFQTYMENGGGWMGFHASAFRANEAEWPWMTEFLGCGSFLCNQWPPQSALVRVETSEHPVTRTLPEQYVAPASEYYQWTTSPRQDKDVEILVSISPKMYPFGIKDVVKSGDFPIVWTNKRYRMIYLNMGHGDESFMEATQNLLYTNAFRWVVSCDPKGNPFEK</sequence>
<dbReference type="InterPro" id="IPR029010">
    <property type="entry name" value="ThuA-like"/>
</dbReference>
<dbReference type="PANTHER" id="PTHR40469">
    <property type="entry name" value="SECRETED GLYCOSYL HYDROLASE"/>
    <property type="match status" value="1"/>
</dbReference>
<keyword evidence="1" id="KW-0732">Signal</keyword>
<dbReference type="Proteomes" id="UP000806522">
    <property type="component" value="Unassembled WGS sequence"/>
</dbReference>
<evidence type="ECO:0000313" key="4">
    <source>
        <dbReference type="Proteomes" id="UP000806522"/>
    </source>
</evidence>
<dbReference type="InterPro" id="IPR029062">
    <property type="entry name" value="Class_I_gatase-like"/>
</dbReference>
<feature type="chain" id="PRO_5039500289" evidence="1">
    <location>
        <begin position="22"/>
        <end position="268"/>
    </location>
</feature>
<organism evidence="3 4">
    <name type="scientific">Xylanibacter ruminicola</name>
    <name type="common">Prevotella ruminicola</name>
    <dbReference type="NCBI Taxonomy" id="839"/>
    <lineage>
        <taxon>Bacteria</taxon>
        <taxon>Pseudomonadati</taxon>
        <taxon>Bacteroidota</taxon>
        <taxon>Bacteroidia</taxon>
        <taxon>Bacteroidales</taxon>
        <taxon>Prevotellaceae</taxon>
        <taxon>Xylanibacter</taxon>
    </lineage>
</organism>
<accession>A0A9D5P147</accession>
<gene>
    <name evidence="3" type="ORF">E7101_10390</name>
</gene>
<feature type="domain" description="ThuA-like" evidence="2">
    <location>
        <begin position="42"/>
        <end position="256"/>
    </location>
</feature>
<feature type="signal peptide" evidence="1">
    <location>
        <begin position="1"/>
        <end position="21"/>
    </location>
</feature>
<dbReference type="PANTHER" id="PTHR40469:SF2">
    <property type="entry name" value="GALACTOSE-BINDING DOMAIN-LIKE SUPERFAMILY PROTEIN"/>
    <property type="match status" value="1"/>
</dbReference>
<reference evidence="3" key="1">
    <citation type="submission" date="2019-04" db="EMBL/GenBank/DDBJ databases">
        <title>Evolution of Biomass-Degrading Anaerobic Consortia Revealed by Metagenomics.</title>
        <authorList>
            <person name="Peng X."/>
        </authorList>
    </citation>
    <scope>NUCLEOTIDE SEQUENCE</scope>
    <source>
        <strain evidence="3">SIG140</strain>
    </source>
</reference>
<proteinExistence type="predicted"/>
<dbReference type="EMBL" id="SUYC01000011">
    <property type="protein sequence ID" value="MBE6271345.1"/>
    <property type="molecule type" value="Genomic_DNA"/>
</dbReference>
<dbReference type="CDD" id="cd03143">
    <property type="entry name" value="A4_beta-galactosidase_middle_domain"/>
    <property type="match status" value="1"/>
</dbReference>
<comment type="caution">
    <text evidence="3">The sequence shown here is derived from an EMBL/GenBank/DDBJ whole genome shotgun (WGS) entry which is preliminary data.</text>
</comment>
<dbReference type="Gene3D" id="3.40.50.880">
    <property type="match status" value="1"/>
</dbReference>
<name>A0A9D5P147_XYLRU</name>
<protein>
    <submittedName>
        <fullName evidence="3">ThuA domain-containing protein</fullName>
    </submittedName>
</protein>
<dbReference type="Pfam" id="PF06283">
    <property type="entry name" value="ThuA"/>
    <property type="match status" value="1"/>
</dbReference>